<reference evidence="3 4" key="1">
    <citation type="submission" date="2020-01" db="EMBL/GenBank/DDBJ databases">
        <authorList>
            <consortium name="DOE Joint Genome Institute"/>
            <person name="Haridas S."/>
            <person name="Albert R."/>
            <person name="Binder M."/>
            <person name="Bloem J."/>
            <person name="Labutti K."/>
            <person name="Salamov A."/>
            <person name="Andreopoulos B."/>
            <person name="Baker S.E."/>
            <person name="Barry K."/>
            <person name="Bills G."/>
            <person name="Bluhm B.H."/>
            <person name="Cannon C."/>
            <person name="Castanera R."/>
            <person name="Culley D.E."/>
            <person name="Daum C."/>
            <person name="Ezra D."/>
            <person name="Gonzalez J.B."/>
            <person name="Henrissat B."/>
            <person name="Kuo A."/>
            <person name="Liang C."/>
            <person name="Lipzen A."/>
            <person name="Lutzoni F."/>
            <person name="Magnuson J."/>
            <person name="Mondo S."/>
            <person name="Nolan M."/>
            <person name="Ohm R."/>
            <person name="Pangilinan J."/>
            <person name="Park H.-J.H."/>
            <person name="Ramirez L."/>
            <person name="Alfaro M."/>
            <person name="Sun H."/>
            <person name="Tritt A."/>
            <person name="Yoshinaga Y."/>
            <person name="Zwiers L.-H.L."/>
            <person name="Turgeon B.G."/>
            <person name="Goodwin S.B."/>
            <person name="Spatafora J.W."/>
            <person name="Crous P.W."/>
            <person name="Grigoriev I.V."/>
        </authorList>
    </citation>
    <scope>NUCLEOTIDE SEQUENCE [LARGE SCALE GENOMIC DNA]</scope>
    <source>
        <strain evidence="3 4">CBS 611.86</strain>
    </source>
</reference>
<dbReference type="PANTHER" id="PTHR28208">
    <property type="entry name" value="PHOSPHATIDATE PHOSPHATASE APP1"/>
    <property type="match status" value="1"/>
</dbReference>
<dbReference type="SUPFAM" id="SSF56784">
    <property type="entry name" value="HAD-like"/>
    <property type="match status" value="1"/>
</dbReference>
<gene>
    <name evidence="3" type="ORF">BDV95DRAFT_368643</name>
</gene>
<feature type="region of interest" description="Disordered" evidence="1">
    <location>
        <begin position="653"/>
        <end position="693"/>
    </location>
</feature>
<dbReference type="PIRSF" id="PIRSF037464">
    <property type="entry name" value="UCP037464_APP1"/>
    <property type="match status" value="1"/>
</dbReference>
<feature type="compositionally biased region" description="Polar residues" evidence="1">
    <location>
        <begin position="882"/>
        <end position="908"/>
    </location>
</feature>
<feature type="region of interest" description="Disordered" evidence="1">
    <location>
        <begin position="882"/>
        <end position="927"/>
    </location>
</feature>
<comment type="caution">
    <text evidence="3">The sequence shown here is derived from an EMBL/GenBank/DDBJ whole genome shotgun (WGS) entry which is preliminary data.</text>
</comment>
<name>A0A7C8M7U0_9PLEO</name>
<feature type="region of interest" description="Disordered" evidence="1">
    <location>
        <begin position="706"/>
        <end position="869"/>
    </location>
</feature>
<sequence length="1062" mass="116952">MPKSPFRRKPSAHGASSFLRFLFPHTRQRARAHLSKFRHETLPSLKHRTQARIYKYIVYRQALKLKGKPGFVQRFRGHTRKLLGPSQLENDVRLRRQRLTKDTDAIDPRKAAMSYQDYDATREGGGRRKKLAGYLKAANDLRQTYQQQYAPGWSRREAAFDYDDDTPGNFPDAAVVRNGTEEMILFPSYARTHIKRTPEAVPGTIQETPGDGRDVRDSAGAGDAEFWKQQWENYEDDKAVVDVDVRGWIYSPFKGQMSRKQRLFIGLARQLVGIQAPPAGAQSSSSTGSPISSREPSPGQTSHHERAQARQAQRDDVLATKEAEEILRRGEREAAAAAKGAYSERPAADITDDIELYRAQSRDSVRSTDSRGHLGPRKASYTPSESSIKDEENITPIKRRATWNQPADMSPSELAEANTRLMTRLRHFLAIPMANTPISIFFYNDKISRQRTVNTNPSGHFSITAALDFVPTHIRVLASDKLSATEEIIITESRGVSVISDIDDTIKHSAISSGAREIFRNAFIRELGDLTIEGVKEWYNEMAQMGVKFHYVSNSPWQLYPVISAYFSLAGLPPGSFHLKQYSGMLQGIFEPVAERKKATLDKIARDFPERRFILIGDSGEADLEVYTDFVLENPTRVVAVFIRDVTTTDSGGFFDSSMGPMSGDTSSSPSHRGTRPSTGSVAKTSSGGEEDDPELRAAIEASLRHADEQGLRRSKSIFPQIEDDHPGTRPGLPLRKASEPAPSQPVQNLIDLSSDDEPDELPVLRHVTTDTQAQREQHRASVASTISTKSAPPPPRKPMALRSSSGDSLSSSAKGPAPPPPKPRNPSSALRQPSAQSQPTSSPSNTKASVRPPVAPKPNLQSQQSYAGIAREKLSSVYNNLPSASSYVHTNQPSHSDNEPSQTSSGGSAARKPAPPPPPPPRRAIAAYPVAAASYVGTKANAAWQHAPAIPHPSTRPGANASPTGNAQPFSTNPQRQHPQRTNTSSTLGLNGGAGANGYGDGNGYPQGTKREIMWRQRWARAEHILGERGVVLRSWREGRDVSAEAERVIREVEKNDKDRS</sequence>
<feature type="compositionally biased region" description="Low complexity" evidence="1">
    <location>
        <begin position="277"/>
        <end position="293"/>
    </location>
</feature>
<accession>A0A7C8M7U0</accession>
<dbReference type="PANTHER" id="PTHR28208:SF3">
    <property type="entry name" value="PHOSPHATIDATE PHOSPHATASE APP1"/>
    <property type="match status" value="1"/>
</dbReference>
<evidence type="ECO:0000313" key="3">
    <source>
        <dbReference type="EMBL" id="KAF2873060.1"/>
    </source>
</evidence>
<feature type="region of interest" description="Disordered" evidence="1">
    <location>
        <begin position="201"/>
        <end position="220"/>
    </location>
</feature>
<feature type="compositionally biased region" description="Polar residues" evidence="1">
    <location>
        <begin position="962"/>
        <end position="988"/>
    </location>
</feature>
<dbReference type="AlphaFoldDB" id="A0A7C8M7U0"/>
<proteinExistence type="predicted"/>
<organism evidence="3 4">
    <name type="scientific">Massariosphaeria phaeospora</name>
    <dbReference type="NCBI Taxonomy" id="100035"/>
    <lineage>
        <taxon>Eukaryota</taxon>
        <taxon>Fungi</taxon>
        <taxon>Dikarya</taxon>
        <taxon>Ascomycota</taxon>
        <taxon>Pezizomycotina</taxon>
        <taxon>Dothideomycetes</taxon>
        <taxon>Pleosporomycetidae</taxon>
        <taxon>Pleosporales</taxon>
        <taxon>Pleosporales incertae sedis</taxon>
        <taxon>Massariosphaeria</taxon>
    </lineage>
</organism>
<feature type="region of interest" description="Disordered" evidence="1">
    <location>
        <begin position="361"/>
        <end position="411"/>
    </location>
</feature>
<feature type="domain" description="Phosphatidate phosphatase APP1 catalytic" evidence="2">
    <location>
        <begin position="496"/>
        <end position="645"/>
    </location>
</feature>
<evidence type="ECO:0000256" key="1">
    <source>
        <dbReference type="SAM" id="MobiDB-lite"/>
    </source>
</evidence>
<dbReference type="InterPro" id="IPR019236">
    <property type="entry name" value="APP1_cat"/>
</dbReference>
<dbReference type="GO" id="GO:0030479">
    <property type="term" value="C:actin cortical patch"/>
    <property type="evidence" value="ECO:0007669"/>
    <property type="project" value="TreeGrafter"/>
</dbReference>
<feature type="compositionally biased region" description="Pro residues" evidence="1">
    <location>
        <begin position="914"/>
        <end position="923"/>
    </location>
</feature>
<dbReference type="Pfam" id="PF09949">
    <property type="entry name" value="APP1_cat"/>
    <property type="match status" value="1"/>
</dbReference>
<feature type="compositionally biased region" description="Basic and acidic residues" evidence="1">
    <location>
        <begin position="361"/>
        <end position="372"/>
    </location>
</feature>
<dbReference type="InterPro" id="IPR036412">
    <property type="entry name" value="HAD-like_sf"/>
</dbReference>
<feature type="compositionally biased region" description="Low complexity" evidence="1">
    <location>
        <begin position="804"/>
        <end position="816"/>
    </location>
</feature>
<feature type="compositionally biased region" description="Polar residues" evidence="1">
    <location>
        <begin position="664"/>
        <end position="688"/>
    </location>
</feature>
<feature type="compositionally biased region" description="Low complexity" evidence="1">
    <location>
        <begin position="826"/>
        <end position="845"/>
    </location>
</feature>
<feature type="region of interest" description="Disordered" evidence="1">
    <location>
        <begin position="277"/>
        <end position="317"/>
    </location>
</feature>
<dbReference type="Proteomes" id="UP000481861">
    <property type="component" value="Unassembled WGS sequence"/>
</dbReference>
<feature type="compositionally biased region" description="Basic and acidic residues" evidence="1">
    <location>
        <begin position="302"/>
        <end position="317"/>
    </location>
</feature>
<protein>
    <recommendedName>
        <fullName evidence="2">Phosphatidate phosphatase APP1 catalytic domain-containing protein</fullName>
    </recommendedName>
</protein>
<dbReference type="GO" id="GO:0008195">
    <property type="term" value="F:phosphatidate phosphatase activity"/>
    <property type="evidence" value="ECO:0007669"/>
    <property type="project" value="InterPro"/>
</dbReference>
<feature type="compositionally biased region" description="Gly residues" evidence="1">
    <location>
        <begin position="991"/>
        <end position="1006"/>
    </location>
</feature>
<dbReference type="OrthoDB" id="2117591at2759"/>
<dbReference type="Gene3D" id="6.10.140.100">
    <property type="match status" value="1"/>
</dbReference>
<dbReference type="InterPro" id="IPR017210">
    <property type="entry name" value="APP1"/>
</dbReference>
<evidence type="ECO:0000259" key="2">
    <source>
        <dbReference type="Pfam" id="PF09949"/>
    </source>
</evidence>
<feature type="region of interest" description="Disordered" evidence="1">
    <location>
        <begin position="947"/>
        <end position="1009"/>
    </location>
</feature>
<keyword evidence="4" id="KW-1185">Reference proteome</keyword>
<dbReference type="InterPro" id="IPR052935">
    <property type="entry name" value="Mg2+_PAP"/>
</dbReference>
<dbReference type="EMBL" id="JAADJZ010000008">
    <property type="protein sequence ID" value="KAF2873060.1"/>
    <property type="molecule type" value="Genomic_DNA"/>
</dbReference>
<evidence type="ECO:0000313" key="4">
    <source>
        <dbReference type="Proteomes" id="UP000481861"/>
    </source>
</evidence>